<proteinExistence type="predicted"/>
<keyword evidence="2" id="KW-1185">Reference proteome</keyword>
<organism evidence="1 2">
    <name type="scientific">Macrosiphum euphorbiae</name>
    <name type="common">potato aphid</name>
    <dbReference type="NCBI Taxonomy" id="13131"/>
    <lineage>
        <taxon>Eukaryota</taxon>
        <taxon>Metazoa</taxon>
        <taxon>Ecdysozoa</taxon>
        <taxon>Arthropoda</taxon>
        <taxon>Hexapoda</taxon>
        <taxon>Insecta</taxon>
        <taxon>Pterygota</taxon>
        <taxon>Neoptera</taxon>
        <taxon>Paraneoptera</taxon>
        <taxon>Hemiptera</taxon>
        <taxon>Sternorrhyncha</taxon>
        <taxon>Aphidomorpha</taxon>
        <taxon>Aphidoidea</taxon>
        <taxon>Aphididae</taxon>
        <taxon>Macrosiphini</taxon>
        <taxon>Macrosiphum</taxon>
    </lineage>
</organism>
<dbReference type="AlphaFoldDB" id="A0AAV0VXG1"/>
<name>A0AAV0VXG1_9HEMI</name>
<sequence length="87" mass="10424">MKKMMFCQSYKMDIQMITIQMFQKKIVFGLKNHQQLILKQLQLTTQCITKVKRHEERSAKAFSILEVMHNDKKSRHAKLEKEKRTIG</sequence>
<accession>A0AAV0VXG1</accession>
<evidence type="ECO:0000313" key="2">
    <source>
        <dbReference type="Proteomes" id="UP001160148"/>
    </source>
</evidence>
<dbReference type="Proteomes" id="UP001160148">
    <property type="component" value="Unassembled WGS sequence"/>
</dbReference>
<comment type="caution">
    <text evidence="1">The sequence shown here is derived from an EMBL/GenBank/DDBJ whole genome shotgun (WGS) entry which is preliminary data.</text>
</comment>
<evidence type="ECO:0000313" key="1">
    <source>
        <dbReference type="EMBL" id="CAI6346351.1"/>
    </source>
</evidence>
<gene>
    <name evidence="1" type="ORF">MEUPH1_LOCUS3268</name>
</gene>
<dbReference type="EMBL" id="CARXXK010000001">
    <property type="protein sequence ID" value="CAI6346351.1"/>
    <property type="molecule type" value="Genomic_DNA"/>
</dbReference>
<reference evidence="1 2" key="1">
    <citation type="submission" date="2023-01" db="EMBL/GenBank/DDBJ databases">
        <authorList>
            <person name="Whitehead M."/>
        </authorList>
    </citation>
    <scope>NUCLEOTIDE SEQUENCE [LARGE SCALE GENOMIC DNA]</scope>
</reference>
<protein>
    <submittedName>
        <fullName evidence="1">Uncharacterized protein</fullName>
    </submittedName>
</protein>